<gene>
    <name evidence="2" type="ORF">PV07_00034</name>
</gene>
<dbReference type="InterPro" id="IPR036047">
    <property type="entry name" value="F-box-like_dom_sf"/>
</dbReference>
<dbReference type="EMBL" id="KN847040">
    <property type="protein sequence ID" value="KIW33163.1"/>
    <property type="molecule type" value="Genomic_DNA"/>
</dbReference>
<dbReference type="STRING" id="569365.A0A0D2CPK5"/>
<evidence type="ECO:0000313" key="2">
    <source>
        <dbReference type="EMBL" id="KIW33163.1"/>
    </source>
</evidence>
<feature type="compositionally biased region" description="Low complexity" evidence="1">
    <location>
        <begin position="409"/>
        <end position="420"/>
    </location>
</feature>
<dbReference type="GeneID" id="27339228"/>
<feature type="compositionally biased region" description="Polar residues" evidence="1">
    <location>
        <begin position="385"/>
        <end position="408"/>
    </location>
</feature>
<evidence type="ECO:0000256" key="1">
    <source>
        <dbReference type="SAM" id="MobiDB-lite"/>
    </source>
</evidence>
<dbReference type="Proteomes" id="UP000054466">
    <property type="component" value="Unassembled WGS sequence"/>
</dbReference>
<organism evidence="2 3">
    <name type="scientific">Cladophialophora immunda</name>
    <dbReference type="NCBI Taxonomy" id="569365"/>
    <lineage>
        <taxon>Eukaryota</taxon>
        <taxon>Fungi</taxon>
        <taxon>Dikarya</taxon>
        <taxon>Ascomycota</taxon>
        <taxon>Pezizomycotina</taxon>
        <taxon>Eurotiomycetes</taxon>
        <taxon>Chaetothyriomycetidae</taxon>
        <taxon>Chaetothyriales</taxon>
        <taxon>Herpotrichiellaceae</taxon>
        <taxon>Cladophialophora</taxon>
    </lineage>
</organism>
<dbReference type="SUPFAM" id="SSF52047">
    <property type="entry name" value="RNI-like"/>
    <property type="match status" value="1"/>
</dbReference>
<dbReference type="AlphaFoldDB" id="A0A0D2CPK5"/>
<reference evidence="2 3" key="1">
    <citation type="submission" date="2015-01" db="EMBL/GenBank/DDBJ databases">
        <title>The Genome Sequence of Cladophialophora immunda CBS83496.</title>
        <authorList>
            <consortium name="The Broad Institute Genomics Platform"/>
            <person name="Cuomo C."/>
            <person name="de Hoog S."/>
            <person name="Gorbushina A."/>
            <person name="Stielow B."/>
            <person name="Teixiera M."/>
            <person name="Abouelleil A."/>
            <person name="Chapman S.B."/>
            <person name="Priest M."/>
            <person name="Young S.K."/>
            <person name="Wortman J."/>
            <person name="Nusbaum C."/>
            <person name="Birren B."/>
        </authorList>
    </citation>
    <scope>NUCLEOTIDE SEQUENCE [LARGE SCALE GENOMIC DNA]</scope>
    <source>
        <strain evidence="2 3">CBS 83496</strain>
    </source>
</reference>
<evidence type="ECO:0000313" key="3">
    <source>
        <dbReference type="Proteomes" id="UP000054466"/>
    </source>
</evidence>
<dbReference type="OrthoDB" id="5311681at2759"/>
<dbReference type="SUPFAM" id="SSF81383">
    <property type="entry name" value="F-box domain"/>
    <property type="match status" value="1"/>
</dbReference>
<feature type="region of interest" description="Disordered" evidence="1">
    <location>
        <begin position="588"/>
        <end position="611"/>
    </location>
</feature>
<dbReference type="RefSeq" id="XP_016253379.1">
    <property type="nucleotide sequence ID" value="XM_016386451.1"/>
</dbReference>
<feature type="region of interest" description="Disordered" evidence="1">
    <location>
        <begin position="369"/>
        <end position="420"/>
    </location>
</feature>
<sequence length="639" mass="71383">MTLRANHLYCNGPEVQGAFGVDTLPLTTVAHIISYLDDDVASLARLCRTSRVLWYMTLPHLWKNVTLKSYSTIRYKDEVPEGFGSASPFSMGLNALVTRNVSGLVRSLTLDGEYSASDLHEYSRAGRVSESIMVLNIALRAAIDQCTHLERFRWDMDVRLQPNMYAGLAKLSRLEELWLRFPTNRSPQPSHDIPPLPNLKSLTITHYDPLCFPDDISTLLLHATRLSSLILHFSPRMREQGEPSVVLTHFFRKNAAAKRKLRLRKMGVYNLFANADTTECLAAFDPSTIKDVTVLNTFGLDGDAVVAGRESTTHFIDRTWHMMVNTKENQPKPKSLRLDQLHKRHAMDLAQFVGLERLYLVNARYKPSRSNGTMADCNGQDRSNDIGSSDSTPTSAEHSPWSRSIGNGTASARNTPSSSTSCSATISLRDLYITNICTVCGPTLQHLILPSRWPLPTSITARLIRSCPNLTQLAAAIDCLEESQAEMLRLLMPFLSELWAIRVLAPSFPPDLAVGGEDGRKSREAHDNFVALSDYMHEQKISEALSEHIGPGGIEPPDFPKLKYIGLGNKIWEIGGVVEEAVGEKSNSGEELREINGNGHHGEGNKSKEGTVYRRRVRRVEEKDVQHVEIWKMDTLDIV</sequence>
<protein>
    <recommendedName>
        <fullName evidence="4">F-box domain-containing protein</fullName>
    </recommendedName>
</protein>
<proteinExistence type="predicted"/>
<name>A0A0D2CPK5_9EURO</name>
<dbReference type="HOGENOM" id="CLU_024064_0_0_1"/>
<dbReference type="VEuPathDB" id="FungiDB:PV07_00034"/>
<evidence type="ECO:0008006" key="4">
    <source>
        <dbReference type="Google" id="ProtNLM"/>
    </source>
</evidence>
<accession>A0A0D2CPK5</accession>
<keyword evidence="3" id="KW-1185">Reference proteome</keyword>